<evidence type="ECO:0000256" key="11">
    <source>
        <dbReference type="ARBA" id="ARBA00037847"/>
    </source>
</evidence>
<dbReference type="InterPro" id="IPR002146">
    <property type="entry name" value="ATP_synth_b/b'su_bac/chlpt"/>
</dbReference>
<evidence type="ECO:0000256" key="7">
    <source>
        <dbReference type="ARBA" id="ARBA00023065"/>
    </source>
</evidence>
<evidence type="ECO:0000256" key="8">
    <source>
        <dbReference type="ARBA" id="ARBA00023136"/>
    </source>
</evidence>
<comment type="function">
    <text evidence="12">Component of the F(0) channel, it forms part of the peripheral stalk, linking F(1) to F(0).</text>
</comment>
<evidence type="ECO:0000256" key="4">
    <source>
        <dbReference type="ARBA" id="ARBA00022692"/>
    </source>
</evidence>
<gene>
    <name evidence="12 15" type="primary">atpF</name>
    <name evidence="15" type="ORF">VLY81_01275</name>
</gene>
<evidence type="ECO:0000313" key="16">
    <source>
        <dbReference type="Proteomes" id="UP001333102"/>
    </source>
</evidence>
<dbReference type="NCBIfam" id="TIGR01144">
    <property type="entry name" value="ATP_synt_b"/>
    <property type="match status" value="1"/>
</dbReference>
<proteinExistence type="inferred from homology"/>
<sequence length="183" mass="20707">MAGAAEHLVALAAAGGEAAATPLQINLTTFAAQVVNVLVVMLLLTRLVFKPLGDVLARREAEVSEAVEGARRSREEAERLRDEMRHEMEQTRRRAQEELQRALEAAEQERQRRLRQAEEEAHRSLEQARAEIRMERDQALAAIREEAATLAVAAAERLLRRQIDEADGRRIAREFIEQVGERR</sequence>
<reference evidence="16" key="1">
    <citation type="submission" date="2023-12" db="EMBL/GenBank/DDBJ databases">
        <title>Novel isolates from deep terrestrial aquifers shed light on the physiology and ecology of the class Limnochordia.</title>
        <authorList>
            <person name="Karnachuk O.V."/>
            <person name="Lukina A.P."/>
            <person name="Avakyan M.R."/>
            <person name="Kadnikov V."/>
            <person name="Begmatov S."/>
            <person name="Beletsky A.V."/>
            <person name="Mardanov A.V."/>
            <person name="Ravin N.V."/>
        </authorList>
    </citation>
    <scope>NUCLEOTIDE SEQUENCE [LARGE SCALE GENOMIC DNA]</scope>
    <source>
        <strain evidence="16">LN</strain>
    </source>
</reference>
<keyword evidence="8 12" id="KW-0472">Membrane</keyword>
<evidence type="ECO:0000256" key="9">
    <source>
        <dbReference type="ARBA" id="ARBA00023310"/>
    </source>
</evidence>
<keyword evidence="7 12" id="KW-0406">Ion transport</keyword>
<dbReference type="InterPro" id="IPR050059">
    <property type="entry name" value="ATP_synthase_B_chain"/>
</dbReference>
<keyword evidence="9 12" id="KW-0066">ATP synthesis</keyword>
<evidence type="ECO:0000256" key="2">
    <source>
        <dbReference type="ARBA" id="ARBA00022448"/>
    </source>
</evidence>
<comment type="subcellular location">
    <subcellularLocation>
        <location evidence="12">Cell membrane</location>
        <topology evidence="12">Single-pass membrane protein</topology>
    </subcellularLocation>
    <subcellularLocation>
        <location evidence="11">Endomembrane system</location>
        <topology evidence="11">Single-pass membrane protein</topology>
    </subcellularLocation>
</comment>
<dbReference type="PANTHER" id="PTHR33445">
    <property type="entry name" value="ATP SYNTHASE SUBUNIT B', CHLOROPLASTIC"/>
    <property type="match status" value="1"/>
</dbReference>
<evidence type="ECO:0000256" key="14">
    <source>
        <dbReference type="SAM" id="MobiDB-lite"/>
    </source>
</evidence>
<evidence type="ECO:0000313" key="15">
    <source>
        <dbReference type="EMBL" id="WRP14831.1"/>
    </source>
</evidence>
<keyword evidence="16" id="KW-1185">Reference proteome</keyword>
<feature type="region of interest" description="Disordered" evidence="14">
    <location>
        <begin position="69"/>
        <end position="100"/>
    </location>
</feature>
<name>A0ABZ1BPT3_9FIRM</name>
<dbReference type="InterPro" id="IPR005864">
    <property type="entry name" value="ATP_synth_F0_bsu_bac"/>
</dbReference>
<keyword evidence="2 12" id="KW-0813">Transport</keyword>
<dbReference type="HAMAP" id="MF_01398">
    <property type="entry name" value="ATP_synth_b_bprime"/>
    <property type="match status" value="1"/>
</dbReference>
<comment type="similarity">
    <text evidence="1 12 13">Belongs to the ATPase B chain family.</text>
</comment>
<evidence type="ECO:0000256" key="5">
    <source>
        <dbReference type="ARBA" id="ARBA00022781"/>
    </source>
</evidence>
<evidence type="ECO:0000256" key="3">
    <source>
        <dbReference type="ARBA" id="ARBA00022547"/>
    </source>
</evidence>
<evidence type="ECO:0000256" key="13">
    <source>
        <dbReference type="RuleBase" id="RU003848"/>
    </source>
</evidence>
<comment type="subunit">
    <text evidence="12">F-type ATPases have 2 components, F(1) - the catalytic core - and F(0) - the membrane proton channel. F(1) has five subunits: alpha(3), beta(3), gamma(1), delta(1), epsilon(1). F(0) has three main subunits: a(1), b(2) and c(10-14). The alpha and beta chains form an alternating ring which encloses part of the gamma chain. F(1) is attached to F(0) by a central stalk formed by the gamma and epsilon chains, while a peripheral stalk is formed by the delta and b chains.</text>
</comment>
<evidence type="ECO:0000256" key="6">
    <source>
        <dbReference type="ARBA" id="ARBA00022989"/>
    </source>
</evidence>
<dbReference type="Pfam" id="PF00430">
    <property type="entry name" value="ATP-synt_B"/>
    <property type="match status" value="1"/>
</dbReference>
<dbReference type="Proteomes" id="UP001333102">
    <property type="component" value="Chromosome"/>
</dbReference>
<evidence type="ECO:0000256" key="12">
    <source>
        <dbReference type="HAMAP-Rule" id="MF_01398"/>
    </source>
</evidence>
<dbReference type="EMBL" id="CP141614">
    <property type="protein sequence ID" value="WRP14831.1"/>
    <property type="molecule type" value="Genomic_DNA"/>
</dbReference>
<comment type="function">
    <text evidence="10 12">F(1)F(0) ATP synthase produces ATP from ADP in the presence of a proton or sodium gradient. F-type ATPases consist of two structural domains, F(1) containing the extramembraneous catalytic core and F(0) containing the membrane proton channel, linked together by a central stalk and a peripheral stalk. During catalysis, ATP synthesis in the catalytic domain of F(1) is coupled via a rotary mechanism of the central stalk subunits to proton translocation.</text>
</comment>
<dbReference type="RefSeq" id="WP_324669216.1">
    <property type="nucleotide sequence ID" value="NZ_CP141614.1"/>
</dbReference>
<keyword evidence="3 12" id="KW-0138">CF(0)</keyword>
<organism evidence="15 16">
    <name type="scientific">Geochorda subterranea</name>
    <dbReference type="NCBI Taxonomy" id="3109564"/>
    <lineage>
        <taxon>Bacteria</taxon>
        <taxon>Bacillati</taxon>
        <taxon>Bacillota</taxon>
        <taxon>Limnochordia</taxon>
        <taxon>Limnochordales</taxon>
        <taxon>Geochordaceae</taxon>
        <taxon>Geochorda</taxon>
    </lineage>
</organism>
<dbReference type="CDD" id="cd06503">
    <property type="entry name" value="ATP-synt_Fo_b"/>
    <property type="match status" value="1"/>
</dbReference>
<protein>
    <recommendedName>
        <fullName evidence="12">ATP synthase subunit b</fullName>
    </recommendedName>
    <alternativeName>
        <fullName evidence="12">ATP synthase F(0) sector subunit b</fullName>
    </alternativeName>
    <alternativeName>
        <fullName evidence="12">ATPase subunit I</fullName>
    </alternativeName>
    <alternativeName>
        <fullName evidence="12">F-type ATPase subunit b</fullName>
        <shortName evidence="12">F-ATPase subunit b</shortName>
    </alternativeName>
</protein>
<feature type="transmembrane region" description="Helical" evidence="12">
    <location>
        <begin position="30"/>
        <end position="49"/>
    </location>
</feature>
<evidence type="ECO:0000256" key="1">
    <source>
        <dbReference type="ARBA" id="ARBA00005513"/>
    </source>
</evidence>
<keyword evidence="12" id="KW-1003">Cell membrane</keyword>
<keyword evidence="5 12" id="KW-0375">Hydrogen ion transport</keyword>
<keyword evidence="4 12" id="KW-0812">Transmembrane</keyword>
<dbReference type="PANTHER" id="PTHR33445:SF2">
    <property type="entry name" value="ATP SYNTHASE SUBUNIT B', CHLOROPLASTIC"/>
    <property type="match status" value="1"/>
</dbReference>
<evidence type="ECO:0000256" key="10">
    <source>
        <dbReference type="ARBA" id="ARBA00025198"/>
    </source>
</evidence>
<accession>A0ABZ1BPT3</accession>
<keyword evidence="6 12" id="KW-1133">Transmembrane helix</keyword>